<evidence type="ECO:0000259" key="4">
    <source>
        <dbReference type="SMART" id="SM00650"/>
    </source>
</evidence>
<name>A0A1W9HZ06_9HYPH</name>
<proteinExistence type="predicted"/>
<keyword evidence="1 5" id="KW-0489">Methyltransferase</keyword>
<evidence type="ECO:0000313" key="6">
    <source>
        <dbReference type="Proteomes" id="UP000192872"/>
    </source>
</evidence>
<dbReference type="AlphaFoldDB" id="A0A1W9HZ06"/>
<reference evidence="5 6" key="1">
    <citation type="journal article" date="2017" name="Water Res.">
        <title>Comammox in drinking water systems.</title>
        <authorList>
            <person name="Wang Y."/>
            <person name="Ma L."/>
            <person name="Mao Y."/>
            <person name="Jiang X."/>
            <person name="Xia Y."/>
            <person name="Yu K."/>
            <person name="Li B."/>
            <person name="Zhang T."/>
        </authorList>
    </citation>
    <scope>NUCLEOTIDE SEQUENCE [LARGE SCALE GENOMIC DNA]</scope>
    <source>
        <strain evidence="5">SG_bin8</strain>
    </source>
</reference>
<dbReference type="InterPro" id="IPR020598">
    <property type="entry name" value="rRNA_Ade_methylase_Trfase_N"/>
</dbReference>
<keyword evidence="3" id="KW-0949">S-adenosyl-L-methionine</keyword>
<evidence type="ECO:0000256" key="1">
    <source>
        <dbReference type="ARBA" id="ARBA00022603"/>
    </source>
</evidence>
<feature type="domain" description="Ribosomal RNA adenine methylase transferase N-terminal" evidence="4">
    <location>
        <begin position="45"/>
        <end position="175"/>
    </location>
</feature>
<evidence type="ECO:0000313" key="5">
    <source>
        <dbReference type="EMBL" id="OQW52673.1"/>
    </source>
</evidence>
<dbReference type="Gene3D" id="3.40.50.150">
    <property type="entry name" value="Vaccinia Virus protein VP39"/>
    <property type="match status" value="1"/>
</dbReference>
<keyword evidence="2 5" id="KW-0808">Transferase</keyword>
<dbReference type="GO" id="GO:0000179">
    <property type="term" value="F:rRNA (adenine-N6,N6-)-dimethyltransferase activity"/>
    <property type="evidence" value="ECO:0007669"/>
    <property type="project" value="InterPro"/>
</dbReference>
<evidence type="ECO:0000256" key="3">
    <source>
        <dbReference type="ARBA" id="ARBA00022691"/>
    </source>
</evidence>
<gene>
    <name evidence="5" type="ORF">A4S15_07585</name>
</gene>
<evidence type="ECO:0000256" key="2">
    <source>
        <dbReference type="ARBA" id="ARBA00022679"/>
    </source>
</evidence>
<dbReference type="InterPro" id="IPR029063">
    <property type="entry name" value="SAM-dependent_MTases_sf"/>
</dbReference>
<dbReference type="STRING" id="1827387.A4S15_07585"/>
<dbReference type="EMBL" id="LWDL01000012">
    <property type="protein sequence ID" value="OQW52673.1"/>
    <property type="molecule type" value="Genomic_DNA"/>
</dbReference>
<dbReference type="Proteomes" id="UP000192872">
    <property type="component" value="Unassembled WGS sequence"/>
</dbReference>
<comment type="caution">
    <text evidence="5">The sequence shown here is derived from an EMBL/GenBank/DDBJ whole genome shotgun (WGS) entry which is preliminary data.</text>
</comment>
<sequence length="202" mass="21980">MPIAPKRASKKPAQLRALDDQVRFLRSWFGNPLKTGAVAPSSKHLARAMAAAVDIEIPGPVIELGPGTGAMTEALIARGIAPERIIAIEFSRDFVPLLAKRFPGATILQGDAYALKERIRAITGDKACAVISSLPLFTEPAPRRVRMVSDAFDLMHAGAPFIQFSYALVSPVPRTIAGMTVEISDWILKNVPPARVWTYRRP</sequence>
<dbReference type="SUPFAM" id="SSF53335">
    <property type="entry name" value="S-adenosyl-L-methionine-dependent methyltransferases"/>
    <property type="match status" value="1"/>
</dbReference>
<accession>A0A1W9HZ06</accession>
<protein>
    <submittedName>
        <fullName evidence="5">Phospholipid methyltransferase</fullName>
    </submittedName>
</protein>
<dbReference type="CDD" id="cd02440">
    <property type="entry name" value="AdoMet_MTases"/>
    <property type="match status" value="1"/>
</dbReference>
<dbReference type="SMART" id="SM00650">
    <property type="entry name" value="rADc"/>
    <property type="match status" value="1"/>
</dbReference>
<organism evidence="5 6">
    <name type="scientific">Candidatus Raskinella chloraquaticus</name>
    <dbReference type="NCBI Taxonomy" id="1951219"/>
    <lineage>
        <taxon>Bacteria</taxon>
        <taxon>Pseudomonadati</taxon>
        <taxon>Pseudomonadota</taxon>
        <taxon>Alphaproteobacteria</taxon>
        <taxon>Hyphomicrobiales</taxon>
        <taxon>Phreatobacteraceae</taxon>
        <taxon>Candidatus Raskinella</taxon>
    </lineage>
</organism>